<dbReference type="AlphaFoldDB" id="U2REA9"/>
<comment type="caution">
    <text evidence="1">The sequence shown here is derived from an EMBL/GenBank/DDBJ whole genome shotgun (WGS) entry which is preliminary data.</text>
</comment>
<gene>
    <name evidence="1" type="ORF">HMPREF0373_00260</name>
</gene>
<protein>
    <submittedName>
        <fullName evidence="1">Uncharacterized protein</fullName>
    </submittedName>
</protein>
<name>U2REA9_EUBRA</name>
<dbReference type="HOGENOM" id="CLU_1406899_0_0_9"/>
<reference evidence="1 2" key="1">
    <citation type="submission" date="2013-06" db="EMBL/GenBank/DDBJ databases">
        <authorList>
            <person name="Weinstock G."/>
            <person name="Sodergren E."/>
            <person name="Lobos E.A."/>
            <person name="Fulton L."/>
            <person name="Fulton R."/>
            <person name="Courtney L."/>
            <person name="Fronick C."/>
            <person name="O'Laughlin M."/>
            <person name="Godfrey J."/>
            <person name="Wilson R.M."/>
            <person name="Miner T."/>
            <person name="Farmer C."/>
            <person name="Delehaunty K."/>
            <person name="Cordes M."/>
            <person name="Minx P."/>
            <person name="Tomlinson C."/>
            <person name="Chen J."/>
            <person name="Wollam A."/>
            <person name="Pepin K.H."/>
            <person name="Bhonagiri V."/>
            <person name="Zhang X."/>
            <person name="Warren W."/>
            <person name="Mitreva M."/>
            <person name="Mardis E.R."/>
            <person name="Wilson R.K."/>
        </authorList>
    </citation>
    <scope>NUCLEOTIDE SEQUENCE [LARGE SCALE GENOMIC DNA]</scope>
    <source>
        <strain evidence="1 2">ATCC 29099</strain>
    </source>
</reference>
<dbReference type="Proteomes" id="UP000016608">
    <property type="component" value="Unassembled WGS sequence"/>
</dbReference>
<keyword evidence="2" id="KW-1185">Reference proteome</keyword>
<organism evidence="1 2">
    <name type="scientific">Eubacterium ramulus ATCC 29099</name>
    <dbReference type="NCBI Taxonomy" id="1256908"/>
    <lineage>
        <taxon>Bacteria</taxon>
        <taxon>Bacillati</taxon>
        <taxon>Bacillota</taxon>
        <taxon>Clostridia</taxon>
        <taxon>Eubacteriales</taxon>
        <taxon>Eubacteriaceae</taxon>
        <taxon>Eubacterium</taxon>
    </lineage>
</organism>
<proteinExistence type="predicted"/>
<accession>U2REA9</accession>
<sequence length="193" mass="21846">MNLVHIIFMDVIQSICHITVLDIWIHKMVIRLLLVQDMEHDIHQSQIDIGSGKQAVRGSVQINDFLQTVVQDRIRFLMVVCLKMKVYRMHHADGIDSAVIQNDIGKGFRSEVNLLEFTVTVFSKIKGMYNVRENHDKISGIACDGFCADIHIAEAGENPVKLDRCMDVCPKSESRFFPACQCTCQNIRGQGQG</sequence>
<evidence type="ECO:0000313" key="2">
    <source>
        <dbReference type="Proteomes" id="UP000016608"/>
    </source>
</evidence>
<dbReference type="EMBL" id="AWVJ01000018">
    <property type="protein sequence ID" value="ERK51898.1"/>
    <property type="molecule type" value="Genomic_DNA"/>
</dbReference>
<evidence type="ECO:0000313" key="1">
    <source>
        <dbReference type="EMBL" id="ERK51898.1"/>
    </source>
</evidence>